<dbReference type="RefSeq" id="WP_141165087.1">
    <property type="nucleotide sequence ID" value="NZ_VHLH01000001.1"/>
</dbReference>
<dbReference type="OrthoDB" id="9767239at2"/>
<dbReference type="InterPro" id="IPR029058">
    <property type="entry name" value="AB_hydrolase_fold"/>
</dbReference>
<evidence type="ECO:0000256" key="2">
    <source>
        <dbReference type="ARBA" id="ARBA00022801"/>
    </source>
</evidence>
<dbReference type="InterPro" id="IPR010126">
    <property type="entry name" value="Esterase_phb"/>
</dbReference>
<evidence type="ECO:0000313" key="4">
    <source>
        <dbReference type="EMBL" id="TPW32784.1"/>
    </source>
</evidence>
<dbReference type="Pfam" id="PF10503">
    <property type="entry name" value="Esterase_PHB"/>
    <property type="match status" value="1"/>
</dbReference>
<dbReference type="AlphaFoldDB" id="A0A506UHJ2"/>
<keyword evidence="1" id="KW-0732">Signal</keyword>
<feature type="region of interest" description="Disordered" evidence="3">
    <location>
        <begin position="35"/>
        <end position="103"/>
    </location>
</feature>
<organism evidence="4 5">
    <name type="scientific">Pararhizobium mangrovi</name>
    <dbReference type="NCBI Taxonomy" id="2590452"/>
    <lineage>
        <taxon>Bacteria</taxon>
        <taxon>Pseudomonadati</taxon>
        <taxon>Pseudomonadota</taxon>
        <taxon>Alphaproteobacteria</taxon>
        <taxon>Hyphomicrobiales</taxon>
        <taxon>Rhizobiaceae</taxon>
        <taxon>Rhizobium/Agrobacterium group</taxon>
        <taxon>Pararhizobium</taxon>
    </lineage>
</organism>
<reference evidence="4 5" key="1">
    <citation type="submission" date="2019-06" db="EMBL/GenBank/DDBJ databases">
        <authorList>
            <person name="Li M."/>
        </authorList>
    </citation>
    <scope>NUCLEOTIDE SEQUENCE [LARGE SCALE GENOMIC DNA]</scope>
    <source>
        <strain evidence="4 5">BGMRC6574</strain>
    </source>
</reference>
<gene>
    <name evidence="4" type="ORF">FJU11_00730</name>
</gene>
<proteinExistence type="predicted"/>
<dbReference type="NCBIfam" id="TIGR01840">
    <property type="entry name" value="esterase_phb"/>
    <property type="match status" value="1"/>
</dbReference>
<feature type="compositionally biased region" description="Basic and acidic residues" evidence="3">
    <location>
        <begin position="58"/>
        <end position="84"/>
    </location>
</feature>
<dbReference type="Proteomes" id="UP000320314">
    <property type="component" value="Unassembled WGS sequence"/>
</dbReference>
<dbReference type="Gene3D" id="3.40.50.1820">
    <property type="entry name" value="alpha/beta hydrolase"/>
    <property type="match status" value="1"/>
</dbReference>
<evidence type="ECO:0000256" key="1">
    <source>
        <dbReference type="ARBA" id="ARBA00022729"/>
    </source>
</evidence>
<keyword evidence="5" id="KW-1185">Reference proteome</keyword>
<dbReference type="SUPFAM" id="SSF53474">
    <property type="entry name" value="alpha/beta-Hydrolases"/>
    <property type="match status" value="2"/>
</dbReference>
<evidence type="ECO:0000313" key="5">
    <source>
        <dbReference type="Proteomes" id="UP000320314"/>
    </source>
</evidence>
<dbReference type="PANTHER" id="PTHR43037">
    <property type="entry name" value="UNNAMED PRODUCT-RELATED"/>
    <property type="match status" value="1"/>
</dbReference>
<protein>
    <submittedName>
        <fullName evidence="4">PHB depolymerase family esterase</fullName>
    </submittedName>
</protein>
<dbReference type="GO" id="GO:0016787">
    <property type="term" value="F:hydrolase activity"/>
    <property type="evidence" value="ECO:0007669"/>
    <property type="project" value="UniProtKB-KW"/>
</dbReference>
<sequence length="418" mass="43534">MSSSFNAAMRQALDHVRAQDPAAATETIRRALAGQTASAAPANDRDPPARHPQGPSADHLKTIEHDAHEPMRRAYTAKPKETGGRPDGFAGANAAKASRARRPLKETVDGLAASAKLRAAFSGLPGAARRTEPDLPDGAAFHARSFDCPAGTRTYRLYVPAALSGRAAGLVVMLHGCRQTPEDFALGTQMNQLAEEYGLVIAYPEQTSRSNASSCWNWFNPGDQARDAGEPAVIAGITREVAAEFGVDRAHTFVAGLSAGGAMAAVMGETYSDLFAAIGVHSGLAFGSASDVASAFSAMQGKAPGRSGGKPRTASANPVRTIVFHGSRDTTVSPVNAAHIVSAATGADYAAKEETQHAVNGRSASCSRVRDANGKVRIESWLVDGAGHAWSGGNPAGSFTDGRGPDASREMVRFFLEA</sequence>
<name>A0A506UHJ2_9HYPH</name>
<dbReference type="EMBL" id="VHLH01000001">
    <property type="protein sequence ID" value="TPW32784.1"/>
    <property type="molecule type" value="Genomic_DNA"/>
</dbReference>
<dbReference type="GO" id="GO:0005576">
    <property type="term" value="C:extracellular region"/>
    <property type="evidence" value="ECO:0007669"/>
    <property type="project" value="InterPro"/>
</dbReference>
<comment type="caution">
    <text evidence="4">The sequence shown here is derived from an EMBL/GenBank/DDBJ whole genome shotgun (WGS) entry which is preliminary data.</text>
</comment>
<dbReference type="PANTHER" id="PTHR43037:SF1">
    <property type="entry name" value="BLL1128 PROTEIN"/>
    <property type="match status" value="1"/>
</dbReference>
<evidence type="ECO:0000256" key="3">
    <source>
        <dbReference type="SAM" id="MobiDB-lite"/>
    </source>
</evidence>
<dbReference type="InterPro" id="IPR050955">
    <property type="entry name" value="Plant_Biomass_Hydrol_Est"/>
</dbReference>
<keyword evidence="2" id="KW-0378">Hydrolase</keyword>
<accession>A0A506UHJ2</accession>